<accession>A0AAE1LEH1</accession>
<feature type="domain" description="Ubiquitin-like protease family profile" evidence="6">
    <location>
        <begin position="1"/>
        <end position="82"/>
    </location>
</feature>
<keyword evidence="8" id="KW-1185">Reference proteome</keyword>
<protein>
    <submittedName>
        <fullName evidence="7">Sentrin-specific protease 5</fullName>
    </submittedName>
</protein>
<proteinExistence type="inferred from homology"/>
<keyword evidence="5" id="KW-1133">Transmembrane helix</keyword>
<dbReference type="PROSITE" id="PS50600">
    <property type="entry name" value="ULP_PROTEASE"/>
    <property type="match status" value="1"/>
</dbReference>
<evidence type="ECO:0000256" key="2">
    <source>
        <dbReference type="ARBA" id="ARBA00022670"/>
    </source>
</evidence>
<keyword evidence="2 7" id="KW-0645">Protease</keyword>
<reference evidence="7" key="2">
    <citation type="journal article" date="2023" name="BMC Genomics">
        <title>Pest status, molecular evolution, and epigenetic factors derived from the genome assembly of Frankliniella fusca, a thysanopteran phytovirus vector.</title>
        <authorList>
            <person name="Catto M.A."/>
            <person name="Labadie P.E."/>
            <person name="Jacobson A.L."/>
            <person name="Kennedy G.G."/>
            <person name="Srinivasan R."/>
            <person name="Hunt B.G."/>
        </authorList>
    </citation>
    <scope>NUCLEOTIDE SEQUENCE</scope>
    <source>
        <strain evidence="7">PL_HMW_Pooled</strain>
    </source>
</reference>
<dbReference type="EMBL" id="JAHWGI010000685">
    <property type="protein sequence ID" value="KAK3917106.1"/>
    <property type="molecule type" value="Genomic_DNA"/>
</dbReference>
<dbReference type="InterPro" id="IPR003653">
    <property type="entry name" value="Peptidase_C48_C"/>
</dbReference>
<organism evidence="7 8">
    <name type="scientific">Frankliniella fusca</name>
    <dbReference type="NCBI Taxonomy" id="407009"/>
    <lineage>
        <taxon>Eukaryota</taxon>
        <taxon>Metazoa</taxon>
        <taxon>Ecdysozoa</taxon>
        <taxon>Arthropoda</taxon>
        <taxon>Hexapoda</taxon>
        <taxon>Insecta</taxon>
        <taxon>Pterygota</taxon>
        <taxon>Neoptera</taxon>
        <taxon>Paraneoptera</taxon>
        <taxon>Thysanoptera</taxon>
        <taxon>Terebrantia</taxon>
        <taxon>Thripoidea</taxon>
        <taxon>Thripidae</taxon>
        <taxon>Frankliniella</taxon>
    </lineage>
</organism>
<evidence type="ECO:0000313" key="8">
    <source>
        <dbReference type="Proteomes" id="UP001219518"/>
    </source>
</evidence>
<dbReference type="Pfam" id="PF02902">
    <property type="entry name" value="Peptidase_C48"/>
    <property type="match status" value="1"/>
</dbReference>
<dbReference type="GO" id="GO:0016929">
    <property type="term" value="F:deSUMOylase activity"/>
    <property type="evidence" value="ECO:0007669"/>
    <property type="project" value="TreeGrafter"/>
</dbReference>
<gene>
    <name evidence="7" type="ORF">KUF71_006725</name>
</gene>
<name>A0AAE1LEH1_9NEOP</name>
<dbReference type="Proteomes" id="UP001219518">
    <property type="component" value="Unassembled WGS sequence"/>
</dbReference>
<evidence type="ECO:0000256" key="5">
    <source>
        <dbReference type="SAM" id="Phobius"/>
    </source>
</evidence>
<sequence length="138" mass="15836">MIMIFILSISVLVDIFFNAFILIPILCEKHWSMVIINMKSNTFGFYDSINYLCEGRTNNIPQQRENIFSDSGVLTCMYAEYVTSYAVMNFIRRHAYLSMKITLSNPKTTAYQLRVIPGILSISDLSCGKTKAMFTRIC</sequence>
<evidence type="ECO:0000259" key="6">
    <source>
        <dbReference type="PROSITE" id="PS50600"/>
    </source>
</evidence>
<dbReference type="GO" id="GO:0006508">
    <property type="term" value="P:proteolysis"/>
    <property type="evidence" value="ECO:0007669"/>
    <property type="project" value="UniProtKB-KW"/>
</dbReference>
<dbReference type="SUPFAM" id="SSF54001">
    <property type="entry name" value="Cysteine proteinases"/>
    <property type="match status" value="1"/>
</dbReference>
<dbReference type="InterPro" id="IPR038765">
    <property type="entry name" value="Papain-like_cys_pep_sf"/>
</dbReference>
<evidence type="ECO:0000256" key="3">
    <source>
        <dbReference type="ARBA" id="ARBA00022801"/>
    </source>
</evidence>
<keyword evidence="3" id="KW-0378">Hydrolase</keyword>
<reference evidence="7" key="1">
    <citation type="submission" date="2021-07" db="EMBL/GenBank/DDBJ databases">
        <authorList>
            <person name="Catto M.A."/>
            <person name="Jacobson A."/>
            <person name="Kennedy G."/>
            <person name="Labadie P."/>
            <person name="Hunt B.G."/>
            <person name="Srinivasan R."/>
        </authorList>
    </citation>
    <scope>NUCLEOTIDE SEQUENCE</scope>
    <source>
        <strain evidence="7">PL_HMW_Pooled</strain>
        <tissue evidence="7">Head</tissue>
    </source>
</reference>
<feature type="transmembrane region" description="Helical" evidence="5">
    <location>
        <begin position="6"/>
        <end position="27"/>
    </location>
</feature>
<keyword evidence="4" id="KW-0788">Thiol protease</keyword>
<dbReference type="Gene3D" id="3.40.395.10">
    <property type="entry name" value="Adenoviral Proteinase, Chain A"/>
    <property type="match status" value="1"/>
</dbReference>
<dbReference type="PANTHER" id="PTHR12606:SF141">
    <property type="entry name" value="GH15225P-RELATED"/>
    <property type="match status" value="1"/>
</dbReference>
<dbReference type="GO" id="GO:0005634">
    <property type="term" value="C:nucleus"/>
    <property type="evidence" value="ECO:0007669"/>
    <property type="project" value="TreeGrafter"/>
</dbReference>
<comment type="similarity">
    <text evidence="1">Belongs to the peptidase C48 family.</text>
</comment>
<comment type="caution">
    <text evidence="7">The sequence shown here is derived from an EMBL/GenBank/DDBJ whole genome shotgun (WGS) entry which is preliminary data.</text>
</comment>
<evidence type="ECO:0000256" key="1">
    <source>
        <dbReference type="ARBA" id="ARBA00005234"/>
    </source>
</evidence>
<keyword evidence="5" id="KW-0472">Membrane</keyword>
<evidence type="ECO:0000256" key="4">
    <source>
        <dbReference type="ARBA" id="ARBA00022807"/>
    </source>
</evidence>
<evidence type="ECO:0000313" key="7">
    <source>
        <dbReference type="EMBL" id="KAK3917106.1"/>
    </source>
</evidence>
<dbReference type="GO" id="GO:0016926">
    <property type="term" value="P:protein desumoylation"/>
    <property type="evidence" value="ECO:0007669"/>
    <property type="project" value="TreeGrafter"/>
</dbReference>
<dbReference type="AlphaFoldDB" id="A0AAE1LEH1"/>
<dbReference type="PANTHER" id="PTHR12606">
    <property type="entry name" value="SENTRIN/SUMO-SPECIFIC PROTEASE"/>
    <property type="match status" value="1"/>
</dbReference>
<keyword evidence="5" id="KW-0812">Transmembrane</keyword>